<dbReference type="InterPro" id="IPR020843">
    <property type="entry name" value="ER"/>
</dbReference>
<reference evidence="4" key="1">
    <citation type="submission" date="2018-02" db="EMBL/GenBank/DDBJ databases">
        <authorList>
            <person name="Cohen D.B."/>
            <person name="Kent A.D."/>
        </authorList>
    </citation>
    <scope>NUCLEOTIDE SEQUENCE</scope>
</reference>
<protein>
    <recommendedName>
        <fullName evidence="3">Enoyl reductase (ER) domain-containing protein</fullName>
    </recommendedName>
</protein>
<evidence type="ECO:0000256" key="2">
    <source>
        <dbReference type="SAM" id="Phobius"/>
    </source>
</evidence>
<keyword evidence="2" id="KW-0472">Membrane</keyword>
<dbReference type="PANTHER" id="PTHR43205:SF12">
    <property type="entry name" value="OS06G0602900 PROTEIN"/>
    <property type="match status" value="1"/>
</dbReference>
<dbReference type="Gene3D" id="3.40.50.720">
    <property type="entry name" value="NAD(P)-binding Rossmann-like Domain"/>
    <property type="match status" value="1"/>
</dbReference>
<evidence type="ECO:0000313" key="4">
    <source>
        <dbReference type="EMBL" id="SPD20938.1"/>
    </source>
</evidence>
<keyword evidence="2" id="KW-1133">Transmembrane helix</keyword>
<gene>
    <name evidence="4" type="ORF">FSB_LOCUS48820</name>
</gene>
<dbReference type="InterPro" id="IPR045010">
    <property type="entry name" value="MDR_fam"/>
</dbReference>
<dbReference type="AlphaFoldDB" id="A0A2N9I941"/>
<feature type="domain" description="Enoyl reductase (ER)" evidence="3">
    <location>
        <begin position="16"/>
        <end position="348"/>
    </location>
</feature>
<dbReference type="InterPro" id="IPR036291">
    <property type="entry name" value="NAD(P)-bd_dom_sf"/>
</dbReference>
<keyword evidence="1" id="KW-0560">Oxidoreductase</keyword>
<proteinExistence type="predicted"/>
<dbReference type="SUPFAM" id="SSF50129">
    <property type="entry name" value="GroES-like"/>
    <property type="match status" value="1"/>
</dbReference>
<evidence type="ECO:0000256" key="1">
    <source>
        <dbReference type="ARBA" id="ARBA00023002"/>
    </source>
</evidence>
<accession>A0A2N9I941</accession>
<dbReference type="Pfam" id="PF00107">
    <property type="entry name" value="ADH_zinc_N"/>
    <property type="match status" value="1"/>
</dbReference>
<evidence type="ECO:0000259" key="3">
    <source>
        <dbReference type="SMART" id="SM00829"/>
    </source>
</evidence>
<sequence length="353" mass="38577">MEVTNRYITTKTYLEGAPKESHFELKTEALNLSVQPGSNDVIVKNLYVSIDPYQINRLKIQSASHKAISFSVAINPGEVIDAYGVGKVVASGNPKYEKDDLVVGVITWGDYSVVKEGTILQKLDPMGFPLTYHVGILAFSGLAAYAGFFEICKPKKGEKVFVSAASGSVGNLVGQYAKLFGCYVVGCAGSKEKVELLKEKLGFDDAFNYKEETDLQTALKRLEPQVNGTSQMELTYILTMWGAEMLEAAVSNMNAFGRVAVCGVISEYTDAGKRAAPNMLDIVYKRITIKGYLAADYMNMYADFLSTTSDHLRTGKMKALEDITPGVENIPSAFIGLFRGDNIGKKIIKLAEE</sequence>
<dbReference type="SMART" id="SM00829">
    <property type="entry name" value="PKS_ER"/>
    <property type="match status" value="1"/>
</dbReference>
<dbReference type="InterPro" id="IPR011032">
    <property type="entry name" value="GroES-like_sf"/>
</dbReference>
<feature type="transmembrane region" description="Helical" evidence="2">
    <location>
        <begin position="130"/>
        <end position="149"/>
    </location>
</feature>
<name>A0A2N9I941_FAGSY</name>
<dbReference type="InterPro" id="IPR013149">
    <property type="entry name" value="ADH-like_C"/>
</dbReference>
<dbReference type="Pfam" id="PF16884">
    <property type="entry name" value="ADH_N_2"/>
    <property type="match status" value="1"/>
</dbReference>
<dbReference type="PANTHER" id="PTHR43205">
    <property type="entry name" value="PROSTAGLANDIN REDUCTASE"/>
    <property type="match status" value="1"/>
</dbReference>
<dbReference type="InterPro" id="IPR041694">
    <property type="entry name" value="ADH_N_2"/>
</dbReference>
<organism evidence="4">
    <name type="scientific">Fagus sylvatica</name>
    <name type="common">Beechnut</name>
    <dbReference type="NCBI Taxonomy" id="28930"/>
    <lineage>
        <taxon>Eukaryota</taxon>
        <taxon>Viridiplantae</taxon>
        <taxon>Streptophyta</taxon>
        <taxon>Embryophyta</taxon>
        <taxon>Tracheophyta</taxon>
        <taxon>Spermatophyta</taxon>
        <taxon>Magnoliopsida</taxon>
        <taxon>eudicotyledons</taxon>
        <taxon>Gunneridae</taxon>
        <taxon>Pentapetalae</taxon>
        <taxon>rosids</taxon>
        <taxon>fabids</taxon>
        <taxon>Fagales</taxon>
        <taxon>Fagaceae</taxon>
        <taxon>Fagus</taxon>
    </lineage>
</organism>
<dbReference type="FunFam" id="3.40.50.720:FF:000121">
    <property type="entry name" value="Prostaglandin reductase 2"/>
    <property type="match status" value="1"/>
</dbReference>
<dbReference type="EMBL" id="OIVN01005112">
    <property type="protein sequence ID" value="SPD20938.1"/>
    <property type="molecule type" value="Genomic_DNA"/>
</dbReference>
<dbReference type="SUPFAM" id="SSF51735">
    <property type="entry name" value="NAD(P)-binding Rossmann-fold domains"/>
    <property type="match status" value="1"/>
</dbReference>
<keyword evidence="2" id="KW-0812">Transmembrane</keyword>
<dbReference type="Gene3D" id="3.90.180.10">
    <property type="entry name" value="Medium-chain alcohol dehydrogenases, catalytic domain"/>
    <property type="match status" value="1"/>
</dbReference>
<dbReference type="GO" id="GO:0016628">
    <property type="term" value="F:oxidoreductase activity, acting on the CH-CH group of donors, NAD or NADP as acceptor"/>
    <property type="evidence" value="ECO:0007669"/>
    <property type="project" value="InterPro"/>
</dbReference>